<feature type="non-terminal residue" evidence="3">
    <location>
        <position position="354"/>
    </location>
</feature>
<keyword evidence="4" id="KW-1185">Reference proteome</keyword>
<organism evidence="3 4">
    <name type="scientific">Prorocentrum cordatum</name>
    <dbReference type="NCBI Taxonomy" id="2364126"/>
    <lineage>
        <taxon>Eukaryota</taxon>
        <taxon>Sar</taxon>
        <taxon>Alveolata</taxon>
        <taxon>Dinophyceae</taxon>
        <taxon>Prorocentrales</taxon>
        <taxon>Prorocentraceae</taxon>
        <taxon>Prorocentrum</taxon>
    </lineage>
</organism>
<feature type="transmembrane region" description="Helical" evidence="2">
    <location>
        <begin position="81"/>
        <end position="104"/>
    </location>
</feature>
<evidence type="ECO:0000313" key="4">
    <source>
        <dbReference type="Proteomes" id="UP001189429"/>
    </source>
</evidence>
<reference evidence="3" key="1">
    <citation type="submission" date="2023-10" db="EMBL/GenBank/DDBJ databases">
        <authorList>
            <person name="Chen Y."/>
            <person name="Shah S."/>
            <person name="Dougan E. K."/>
            <person name="Thang M."/>
            <person name="Chan C."/>
        </authorList>
    </citation>
    <scope>NUCLEOTIDE SEQUENCE [LARGE SCALE GENOMIC DNA]</scope>
</reference>
<keyword evidence="2" id="KW-0472">Membrane</keyword>
<feature type="transmembrane region" description="Helical" evidence="2">
    <location>
        <begin position="219"/>
        <end position="238"/>
    </location>
</feature>
<evidence type="ECO:0000256" key="1">
    <source>
        <dbReference type="SAM" id="MobiDB-lite"/>
    </source>
</evidence>
<sequence>MALPGTILEFLLQPQGMVLFVAASALVTGIVFETILKSLTPWVATKEWWPRARPLQKSLMLNFGVPEAACDDFTLRQYYSYVIILCTHHLICGLMMVPVVAYGWTESRSTSQACFVVAVLMDVALNVYDWVRMFANTFLFESVGKKLFGGVEKGPLQMFIVLGVLHHTLALVTVCPLLLLYPDLASFHAIAMSLLLAGGICFTSGSYKFTLDLTKFPDCCQFKFIVALQATTILYTRGYVWFPQVYSALNKIWADGNLRFFCGGCAAAALMTLFNVLMILDAVGAAAKWLPRSMPKGTSGSCREPQEALSDGPRDASRPLRADAPERTPDLKGQSPGLPRIAGAARKGRGAPAP</sequence>
<gene>
    <name evidence="3" type="ORF">PCOR1329_LOCUS71796</name>
</gene>
<evidence type="ECO:0000256" key="2">
    <source>
        <dbReference type="SAM" id="Phobius"/>
    </source>
</evidence>
<feature type="transmembrane region" description="Helical" evidence="2">
    <location>
        <begin position="16"/>
        <end position="36"/>
    </location>
</feature>
<feature type="transmembrane region" description="Helical" evidence="2">
    <location>
        <begin position="187"/>
        <end position="207"/>
    </location>
</feature>
<feature type="region of interest" description="Disordered" evidence="1">
    <location>
        <begin position="294"/>
        <end position="354"/>
    </location>
</feature>
<feature type="transmembrane region" description="Helical" evidence="2">
    <location>
        <begin position="258"/>
        <end position="287"/>
    </location>
</feature>
<proteinExistence type="predicted"/>
<evidence type="ECO:0000313" key="3">
    <source>
        <dbReference type="EMBL" id="CAK0892053.1"/>
    </source>
</evidence>
<feature type="compositionally biased region" description="Low complexity" evidence="1">
    <location>
        <begin position="339"/>
        <end position="354"/>
    </location>
</feature>
<comment type="caution">
    <text evidence="3">The sequence shown here is derived from an EMBL/GenBank/DDBJ whole genome shotgun (WGS) entry which is preliminary data.</text>
</comment>
<keyword evidence="2" id="KW-1133">Transmembrane helix</keyword>
<name>A0ABN9X317_9DINO</name>
<feature type="transmembrane region" description="Helical" evidence="2">
    <location>
        <begin position="110"/>
        <end position="135"/>
    </location>
</feature>
<feature type="transmembrane region" description="Helical" evidence="2">
    <location>
        <begin position="156"/>
        <end position="181"/>
    </location>
</feature>
<keyword evidence="2" id="KW-0812">Transmembrane</keyword>
<dbReference type="EMBL" id="CAUYUJ010019554">
    <property type="protein sequence ID" value="CAK0892053.1"/>
    <property type="molecule type" value="Genomic_DNA"/>
</dbReference>
<evidence type="ECO:0008006" key="5">
    <source>
        <dbReference type="Google" id="ProtNLM"/>
    </source>
</evidence>
<feature type="compositionally biased region" description="Basic and acidic residues" evidence="1">
    <location>
        <begin position="312"/>
        <end position="330"/>
    </location>
</feature>
<protein>
    <recommendedName>
        <fullName evidence="5">TLC domain-containing protein</fullName>
    </recommendedName>
</protein>
<accession>A0ABN9X317</accession>
<dbReference type="Proteomes" id="UP001189429">
    <property type="component" value="Unassembled WGS sequence"/>
</dbReference>